<organism evidence="2 3">
    <name type="scientific">Roseivirga pacifica</name>
    <dbReference type="NCBI Taxonomy" id="1267423"/>
    <lineage>
        <taxon>Bacteria</taxon>
        <taxon>Pseudomonadati</taxon>
        <taxon>Bacteroidota</taxon>
        <taxon>Cytophagia</taxon>
        <taxon>Cytophagales</taxon>
        <taxon>Roseivirgaceae</taxon>
        <taxon>Roseivirga</taxon>
    </lineage>
</organism>
<reference evidence="3" key="1">
    <citation type="submission" date="2016-10" db="EMBL/GenBank/DDBJ databases">
        <authorList>
            <person name="Varghese N."/>
            <person name="Submissions S."/>
        </authorList>
    </citation>
    <scope>NUCLEOTIDE SEQUENCE [LARGE SCALE GENOMIC DNA]</scope>
    <source>
        <strain evidence="3">CGMCC 1.12402</strain>
    </source>
</reference>
<feature type="chain" id="PRO_5011486575" evidence="1">
    <location>
        <begin position="19"/>
        <end position="314"/>
    </location>
</feature>
<feature type="signal peptide" evidence="1">
    <location>
        <begin position="1"/>
        <end position="18"/>
    </location>
</feature>
<dbReference type="Proteomes" id="UP000199437">
    <property type="component" value="Unassembled WGS sequence"/>
</dbReference>
<proteinExistence type="predicted"/>
<dbReference type="RefSeq" id="WP_090259265.1">
    <property type="nucleotide sequence ID" value="NZ_FOIR01000002.1"/>
</dbReference>
<name>A0A1I0QY61_9BACT</name>
<evidence type="ECO:0000313" key="3">
    <source>
        <dbReference type="Proteomes" id="UP000199437"/>
    </source>
</evidence>
<dbReference type="AlphaFoldDB" id="A0A1I0QY61"/>
<dbReference type="GeneID" id="99987561"/>
<dbReference type="OrthoDB" id="979710at2"/>
<keyword evidence="3" id="KW-1185">Reference proteome</keyword>
<sequence length="314" mass="36808">MKKLLLILAVCACTKLYAQENSDYIITLASDTIYGEILNEDWASLSKKITFYDQESNEYKYTSDDIKGYNIQGYTFEPINYSGFNLLIMSSLPKRHFMLKLVDGKAKLYAHFPLTTGSSPNDGEEQLHQIFDLDEDNFYLVYGHEASVRIYNEEVIDYERQVLFTDWPDILSEIPNNSRYPIIDMVKLYNSTPEKRYDFSEINNQTDSVDIYIFRNFRNEDDPVDLKLKIGKQRLPDIGKKEYLHVSLPDTWSYYLDIKGKRVKGYLEFFARKDSPILLEIDAYIFGEPHIRVITPEEALEYYLPEATEIRVKD</sequence>
<dbReference type="EMBL" id="FOIR01000002">
    <property type="protein sequence ID" value="SEW32539.1"/>
    <property type="molecule type" value="Genomic_DNA"/>
</dbReference>
<evidence type="ECO:0000256" key="1">
    <source>
        <dbReference type="SAM" id="SignalP"/>
    </source>
</evidence>
<keyword evidence="1" id="KW-0732">Signal</keyword>
<evidence type="ECO:0000313" key="2">
    <source>
        <dbReference type="EMBL" id="SEW32539.1"/>
    </source>
</evidence>
<accession>A0A1I0QY61</accession>
<protein>
    <submittedName>
        <fullName evidence="2">Uncharacterized protein</fullName>
    </submittedName>
</protein>
<gene>
    <name evidence="2" type="ORF">SAMN05216290_2876</name>
</gene>